<reference evidence="8" key="1">
    <citation type="submission" date="2013-09" db="EMBL/GenBank/DDBJ databases">
        <title>The Genome Sequence of Anopheles maculatus species B.</title>
        <authorList>
            <consortium name="The Broad Institute Genomics Platform"/>
            <person name="Neafsey D.E."/>
            <person name="Besansky N."/>
            <person name="Howell P."/>
            <person name="Walton C."/>
            <person name="Young S.K."/>
            <person name="Zeng Q."/>
            <person name="Gargeya S."/>
            <person name="Fitzgerald M."/>
            <person name="Haas B."/>
            <person name="Abouelleil A."/>
            <person name="Allen A.W."/>
            <person name="Alvarado L."/>
            <person name="Arachchi H.M."/>
            <person name="Berlin A.M."/>
            <person name="Chapman S.B."/>
            <person name="Gainer-Dewar J."/>
            <person name="Goldberg J."/>
            <person name="Griggs A."/>
            <person name="Gujja S."/>
            <person name="Hansen M."/>
            <person name="Howarth C."/>
            <person name="Imamovic A."/>
            <person name="Ireland A."/>
            <person name="Larimer J."/>
            <person name="McCowan C."/>
            <person name="Murphy C."/>
            <person name="Pearson M."/>
            <person name="Poon T.W."/>
            <person name="Priest M."/>
            <person name="Roberts A."/>
            <person name="Saif S."/>
            <person name="Shea T."/>
            <person name="Sisk P."/>
            <person name="Sykes S."/>
            <person name="Wortman J."/>
            <person name="Nusbaum C."/>
            <person name="Birren B."/>
        </authorList>
    </citation>
    <scope>NUCLEOTIDE SEQUENCE [LARGE SCALE GENOMIC DNA]</scope>
    <source>
        <strain evidence="8">maculatus3</strain>
    </source>
</reference>
<dbReference type="GO" id="GO:0005634">
    <property type="term" value="C:nucleus"/>
    <property type="evidence" value="ECO:0007669"/>
    <property type="project" value="TreeGrafter"/>
</dbReference>
<dbReference type="Gene3D" id="3.30.1010.10">
    <property type="entry name" value="Phosphatidylinositol 3-kinase Catalytic Subunit, Chain A, domain 4"/>
    <property type="match status" value="1"/>
</dbReference>
<organism evidence="7 8">
    <name type="scientific">Anopheles maculatus</name>
    <dbReference type="NCBI Taxonomy" id="74869"/>
    <lineage>
        <taxon>Eukaryota</taxon>
        <taxon>Metazoa</taxon>
        <taxon>Ecdysozoa</taxon>
        <taxon>Arthropoda</taxon>
        <taxon>Hexapoda</taxon>
        <taxon>Insecta</taxon>
        <taxon>Pterygota</taxon>
        <taxon>Neoptera</taxon>
        <taxon>Endopterygota</taxon>
        <taxon>Diptera</taxon>
        <taxon>Nematocera</taxon>
        <taxon>Culicoidea</taxon>
        <taxon>Culicidae</taxon>
        <taxon>Anophelinae</taxon>
        <taxon>Anopheles</taxon>
        <taxon>Anopheles maculatus group</taxon>
    </lineage>
</organism>
<evidence type="ECO:0000256" key="4">
    <source>
        <dbReference type="ARBA" id="ARBA00022777"/>
    </source>
</evidence>
<evidence type="ECO:0000256" key="1">
    <source>
        <dbReference type="ARBA" id="ARBA00012513"/>
    </source>
</evidence>
<dbReference type="PANTHER" id="PTHR11139:SF68">
    <property type="entry name" value="DNA-DEPENDENT PROTEIN KINASE CATALYTIC SUBUNIT"/>
    <property type="match status" value="1"/>
</dbReference>
<dbReference type="InterPro" id="IPR037706">
    <property type="entry name" value="DNA-PK_dom"/>
</dbReference>
<accession>A0A182SC98</accession>
<evidence type="ECO:0000259" key="6">
    <source>
        <dbReference type="PROSITE" id="PS50290"/>
    </source>
</evidence>
<dbReference type="PROSITE" id="PS00915">
    <property type="entry name" value="PI3_4_KINASE_1"/>
    <property type="match status" value="1"/>
</dbReference>
<dbReference type="EC" id="2.7.11.1" evidence="1"/>
<dbReference type="Proteomes" id="UP000075901">
    <property type="component" value="Unassembled WGS sequence"/>
</dbReference>
<dbReference type="EnsemblMetazoa" id="AMAM003885-RA">
    <property type="protein sequence ID" value="AMAM003885-PA"/>
    <property type="gene ID" value="AMAM003885"/>
</dbReference>
<dbReference type="PROSITE" id="PS50290">
    <property type="entry name" value="PI3_4_KINASE_3"/>
    <property type="match status" value="1"/>
</dbReference>
<dbReference type="CDD" id="cd05172">
    <property type="entry name" value="PIKKc_DNA-PK"/>
    <property type="match status" value="1"/>
</dbReference>
<dbReference type="InterPro" id="IPR050517">
    <property type="entry name" value="DDR_Repair_Kinase"/>
</dbReference>
<evidence type="ECO:0000313" key="8">
    <source>
        <dbReference type="Proteomes" id="UP000075901"/>
    </source>
</evidence>
<keyword evidence="4" id="KW-0418">Kinase</keyword>
<dbReference type="PANTHER" id="PTHR11139">
    <property type="entry name" value="ATAXIA TELANGIECTASIA MUTATED ATM -RELATED"/>
    <property type="match status" value="1"/>
</dbReference>
<dbReference type="Gene3D" id="1.10.1070.11">
    <property type="entry name" value="Phosphatidylinositol 3-/4-kinase, catalytic domain"/>
    <property type="match status" value="1"/>
</dbReference>
<dbReference type="InterPro" id="IPR036940">
    <property type="entry name" value="PI3/4_kinase_cat_sf"/>
</dbReference>
<dbReference type="InterPro" id="IPR000403">
    <property type="entry name" value="PI3/4_kinase_cat_dom"/>
</dbReference>
<dbReference type="InterPro" id="IPR011009">
    <property type="entry name" value="Kinase-like_dom_sf"/>
</dbReference>
<dbReference type="GO" id="GO:0006302">
    <property type="term" value="P:double-strand break repair"/>
    <property type="evidence" value="ECO:0007669"/>
    <property type="project" value="TreeGrafter"/>
</dbReference>
<proteinExistence type="predicted"/>
<dbReference type="Pfam" id="PF00454">
    <property type="entry name" value="PI3_PI4_kinase"/>
    <property type="match status" value="1"/>
</dbReference>
<dbReference type="InterPro" id="IPR018936">
    <property type="entry name" value="PI3/4_kinase_CS"/>
</dbReference>
<name>A0A182SC98_9DIPT</name>
<dbReference type="InterPro" id="IPR003152">
    <property type="entry name" value="FATC_dom"/>
</dbReference>
<evidence type="ECO:0000256" key="2">
    <source>
        <dbReference type="ARBA" id="ARBA00022679"/>
    </source>
</evidence>
<keyword evidence="5" id="KW-0067">ATP-binding</keyword>
<dbReference type="GO" id="GO:0008630">
    <property type="term" value="P:intrinsic apoptotic signaling pathway in response to DNA damage"/>
    <property type="evidence" value="ECO:0007669"/>
    <property type="project" value="TreeGrafter"/>
</dbReference>
<dbReference type="GO" id="GO:0000723">
    <property type="term" value="P:telomere maintenance"/>
    <property type="evidence" value="ECO:0007669"/>
    <property type="project" value="TreeGrafter"/>
</dbReference>
<dbReference type="SMART" id="SM01343">
    <property type="entry name" value="FATC"/>
    <property type="match status" value="1"/>
</dbReference>
<dbReference type="GO" id="GO:0005524">
    <property type="term" value="F:ATP binding"/>
    <property type="evidence" value="ECO:0007669"/>
    <property type="project" value="UniProtKB-KW"/>
</dbReference>
<dbReference type="AlphaFoldDB" id="A0A182SC98"/>
<keyword evidence="8" id="KW-1185">Reference proteome</keyword>
<keyword evidence="2" id="KW-0808">Transferase</keyword>
<evidence type="ECO:0000256" key="3">
    <source>
        <dbReference type="ARBA" id="ARBA00022741"/>
    </source>
</evidence>
<dbReference type="GO" id="GO:0004677">
    <property type="term" value="F:DNA-dependent protein kinase activity"/>
    <property type="evidence" value="ECO:0007669"/>
    <property type="project" value="InterPro"/>
</dbReference>
<sequence>MQLVKEYPMALYHPARLILSDTEGPVRPIVMQFRASLSFPVLDRFVDELCRVVMPETRLQNMLVELKSQLNSFSDPTTFQTFIDRAIPDVFPSDSNDLWRYGQAYRAALPLVDSFRALKLLHPVNDRNAILQKLQELDDALQTMRPRTKTKHMQLEDLSPWLADFHCSSMRGQRGESSVEIPGQYGVDRDTPNPSHHATIVKVMPDVLVFVSLRLPIQITFRGSDGKHHRFLAKFGEDLRQDQRIQQLQREITHRLRWDRHCREHQLALRTYEVVPIRPNFGLFGWLEGTIALSEIAKQAAPRYNPGDRGQAHVLNEYGRFLLSVSKQDTSRKEPLDTGSYNSPALYGMVAAFGMPEQIRSKYVELSQTIRSSTLKRALYDMAASPESFYRLRMNFAKSLATMNITCWALGIGDRHLSNIVLERATGMLVGVDFGIAFSAGTRDLPIPELVPFRLTPQFVAVMEPMRLAGILQKCHLHTLQCLRDSRMLLRACLEVFVREPTVDWLKAARQRAIANTESERSSRGGREWNPQVRVNTVLRKLSGANPKQLLAEELRLGIIAQQREFLVGYLALVDASAPVSTEKVGRESVLSTALQTEMLLEMAVDGKLLGITFGGWYPWF</sequence>
<dbReference type="SUPFAM" id="SSF56112">
    <property type="entry name" value="Protein kinase-like (PK-like)"/>
    <property type="match status" value="1"/>
</dbReference>
<dbReference type="VEuPathDB" id="VectorBase:AMAM003885"/>
<dbReference type="SMART" id="SM00146">
    <property type="entry name" value="PI3Kc"/>
    <property type="match status" value="1"/>
</dbReference>
<reference evidence="7" key="2">
    <citation type="submission" date="2020-05" db="UniProtKB">
        <authorList>
            <consortium name="EnsemblMetazoa"/>
        </authorList>
    </citation>
    <scope>IDENTIFICATION</scope>
    <source>
        <strain evidence="7">maculatus3</strain>
    </source>
</reference>
<keyword evidence="3" id="KW-0547">Nucleotide-binding</keyword>
<evidence type="ECO:0000313" key="7">
    <source>
        <dbReference type="EnsemblMetazoa" id="AMAM003885-PA"/>
    </source>
</evidence>
<evidence type="ECO:0000256" key="5">
    <source>
        <dbReference type="ARBA" id="ARBA00022840"/>
    </source>
</evidence>
<protein>
    <recommendedName>
        <fullName evidence="1">non-specific serine/threonine protein kinase</fullName>
        <ecNumber evidence="1">2.7.11.1</ecNumber>
    </recommendedName>
</protein>
<feature type="domain" description="PI3K/PI4K catalytic" evidence="6">
    <location>
        <begin position="203"/>
        <end position="547"/>
    </location>
</feature>